<accession>C0Z3G1</accession>
<name>C0Z3G1_ARATH</name>
<gene>
    <name evidence="1" type="ordered locus">At4g35750</name>
</gene>
<dbReference type="EMBL" id="AK319125">
    <property type="protein sequence ID" value="BAH57240.1"/>
    <property type="molecule type" value="mRNA"/>
</dbReference>
<protein>
    <submittedName>
        <fullName evidence="1">AT4G35750 protein</fullName>
    </submittedName>
</protein>
<reference evidence="1" key="1">
    <citation type="journal article" date="2009" name="DNA Res.">
        <title>Analysis of multiple occurrences of alternative splicing events in Arabidopsis thaliana using novel sequenced full-length cDNAs.</title>
        <authorList>
            <person name="Iida K."/>
            <person name="Fukami-Kobayashi K."/>
            <person name="Toyoda A."/>
            <person name="Sakaki Y."/>
            <person name="Kobayashi M."/>
            <person name="Seki M."/>
            <person name="Shinozaki K."/>
        </authorList>
    </citation>
    <scope>NUCLEOTIDE SEQUENCE</scope>
</reference>
<organism evidence="1">
    <name type="scientific">Arabidopsis thaliana</name>
    <name type="common">Mouse-ear cress</name>
    <dbReference type="NCBI Taxonomy" id="3702"/>
    <lineage>
        <taxon>Eukaryota</taxon>
        <taxon>Viridiplantae</taxon>
        <taxon>Streptophyta</taxon>
        <taxon>Embryophyta</taxon>
        <taxon>Tracheophyta</taxon>
        <taxon>Spermatophyta</taxon>
        <taxon>Magnoliopsida</taxon>
        <taxon>eudicotyledons</taxon>
        <taxon>Gunneridae</taxon>
        <taxon>Pentapetalae</taxon>
        <taxon>rosids</taxon>
        <taxon>malvids</taxon>
        <taxon>Brassicales</taxon>
        <taxon>Brassicaceae</taxon>
        <taxon>Camelineae</taxon>
        <taxon>Arabidopsis</taxon>
    </lineage>
</organism>
<proteinExistence type="evidence at transcript level"/>
<dbReference type="AlphaFoldDB" id="C0Z3G1"/>
<evidence type="ECO:0000313" key="1">
    <source>
        <dbReference type="EMBL" id="BAH57240.1"/>
    </source>
</evidence>
<sequence>MSSQISEIEQEQLIEKLEIFKIHGRDKRGRKILRIIGKFFPGTDISIGSVSFSLCVDLFLYLSFFCF</sequence>